<dbReference type="STRING" id="105984.A0A427XI98"/>
<comment type="subunit">
    <text evidence="8">Component of a pre-mRNA cleavage factor complex. Interacts directly with PCF11.</text>
</comment>
<evidence type="ECO:0000256" key="6">
    <source>
        <dbReference type="ARBA" id="ARBA00022840"/>
    </source>
</evidence>
<comment type="function">
    <text evidence="8">Required for endonucleolytic cleavage during polyadenylation-dependent pre-mRNA 3'-end formation.</text>
</comment>
<dbReference type="InterPro" id="IPR027417">
    <property type="entry name" value="P-loop_NTPase"/>
</dbReference>
<dbReference type="InterPro" id="IPR032319">
    <property type="entry name" value="CLP1_P"/>
</dbReference>
<dbReference type="GeneID" id="39586876"/>
<evidence type="ECO:0000313" key="12">
    <source>
        <dbReference type="Proteomes" id="UP000279236"/>
    </source>
</evidence>
<evidence type="ECO:0000256" key="8">
    <source>
        <dbReference type="HAMAP-Rule" id="MF_03035"/>
    </source>
</evidence>
<dbReference type="InterPro" id="IPR003593">
    <property type="entry name" value="AAA+_ATPase"/>
</dbReference>
<dbReference type="GO" id="GO:0006388">
    <property type="term" value="P:tRNA splicing, via endonucleolytic cleavage and ligation"/>
    <property type="evidence" value="ECO:0007669"/>
    <property type="project" value="TreeGrafter"/>
</dbReference>
<feature type="region of interest" description="Disordered" evidence="9">
    <location>
        <begin position="113"/>
        <end position="140"/>
    </location>
</feature>
<protein>
    <recommendedName>
        <fullName evidence="3">Polynucleotide 5'-hydroxyl-kinase GRC3</fullName>
    </recommendedName>
    <alternativeName>
        <fullName evidence="2">Polynucleotide 5'-hydroxyl-kinase grc3</fullName>
    </alternativeName>
</protein>
<dbReference type="GO" id="GO:0051731">
    <property type="term" value="F:polynucleotide 5'-hydroxyl-kinase activity"/>
    <property type="evidence" value="ECO:0007669"/>
    <property type="project" value="InterPro"/>
</dbReference>
<dbReference type="InterPro" id="IPR010655">
    <property type="entry name" value="Clp1_C"/>
</dbReference>
<accession>A0A427XI98</accession>
<evidence type="ECO:0000256" key="3">
    <source>
        <dbReference type="ARBA" id="ARBA00019824"/>
    </source>
</evidence>
<dbReference type="InterPro" id="IPR038238">
    <property type="entry name" value="Clp1_C_sf"/>
</dbReference>
<evidence type="ECO:0000313" key="11">
    <source>
        <dbReference type="EMBL" id="RSH78605.1"/>
    </source>
</evidence>
<organism evidence="11 12">
    <name type="scientific">Apiotrichum porosum</name>
    <dbReference type="NCBI Taxonomy" id="105984"/>
    <lineage>
        <taxon>Eukaryota</taxon>
        <taxon>Fungi</taxon>
        <taxon>Dikarya</taxon>
        <taxon>Basidiomycota</taxon>
        <taxon>Agaricomycotina</taxon>
        <taxon>Tremellomycetes</taxon>
        <taxon>Trichosporonales</taxon>
        <taxon>Trichosporonaceae</taxon>
        <taxon>Apiotrichum</taxon>
    </lineage>
</organism>
<dbReference type="Pfam" id="PF06807">
    <property type="entry name" value="Clp1"/>
    <property type="match status" value="2"/>
</dbReference>
<dbReference type="Gene3D" id="2.60.120.1030">
    <property type="entry name" value="Clp1, DNA binding domain"/>
    <property type="match status" value="1"/>
</dbReference>
<dbReference type="SUPFAM" id="SSF52540">
    <property type="entry name" value="P-loop containing nucleoside triphosphate hydrolases"/>
    <property type="match status" value="1"/>
</dbReference>
<proteinExistence type="inferred from homology"/>
<dbReference type="Gene3D" id="3.40.50.300">
    <property type="entry name" value="P-loop containing nucleotide triphosphate hydrolases"/>
    <property type="match status" value="1"/>
</dbReference>
<dbReference type="Pfam" id="PF16575">
    <property type="entry name" value="CLP1_P"/>
    <property type="match status" value="1"/>
</dbReference>
<feature type="binding site" evidence="8">
    <location>
        <begin position="141"/>
        <end position="146"/>
    </location>
    <ligand>
        <name>ATP</name>
        <dbReference type="ChEBI" id="CHEBI:30616"/>
    </ligand>
</feature>
<evidence type="ECO:0000256" key="5">
    <source>
        <dbReference type="ARBA" id="ARBA00022741"/>
    </source>
</evidence>
<feature type="binding site" evidence="8">
    <location>
        <position position="18"/>
    </location>
    <ligand>
        <name>ATP</name>
        <dbReference type="ChEBI" id="CHEBI:30616"/>
    </ligand>
</feature>
<dbReference type="AlphaFoldDB" id="A0A427XI98"/>
<keyword evidence="4 8" id="KW-0507">mRNA processing</keyword>
<feature type="domain" description="AAA+ ATPase" evidence="10">
    <location>
        <begin position="130"/>
        <end position="330"/>
    </location>
</feature>
<evidence type="ECO:0000256" key="4">
    <source>
        <dbReference type="ARBA" id="ARBA00022664"/>
    </source>
</evidence>
<dbReference type="PANTHER" id="PTHR12755">
    <property type="entry name" value="CLEAVAGE/POLYADENYLATION FACTOR IA SUBUNIT CLP1P"/>
    <property type="match status" value="1"/>
</dbReference>
<feature type="region of interest" description="Disordered" evidence="9">
    <location>
        <begin position="453"/>
        <end position="477"/>
    </location>
</feature>
<comment type="caution">
    <text evidence="11">The sequence shown here is derived from an EMBL/GenBank/DDBJ whole genome shotgun (WGS) entry which is preliminary data.</text>
</comment>
<dbReference type="HAMAP" id="MF_03035">
    <property type="entry name" value="Clp1"/>
    <property type="match status" value="1"/>
</dbReference>
<sequence>MTDDDLEQIILPLESGSEWRFELEGDENIALRVHSTDPVYLNGEELPPTTWYPIHRYTKGAIYSPTEGKLELSSLPASQYTSTSTTQLHLHSLHLALERLRILARRAGNVTVEPGPFSGPSPAVTNPAARGPRVMVLGPPSSGKTTVVKNLVNMALGSGVGWNVGVAGLDPSSPSNLIPGTLSLSSPAHPIPTHHVAHPLGSPPASLPSNTLSADVPTLGWWYGQLEPTTRGVPIWSKIVTAMGDVWSERWRKDPLLAASGLFVDAPSGFANPLLGQTKDDRSRYPLLTQAIDAFDIDLVIVIGLEKLTIELQRILASRGTKVIQLPKSGGVVDLDDTYREIAHAQQVRSYFYGEPALPANLSRLVGRTVPLGLQLSPYSFQIGWDTLHVLRVGEGSAAPSSALPLGSSHILSPTRLSRVDPGGPAHVVRLLNMVLAIVAITPEDRIAPVATDEVKEEVKEEAEGGGGGGDEDEPDAVAGKVELDEDEVPFREEIGWREVLGFVVITGIDALKRKYTVLSPSPGKLPSTVAIAGAIEWVDSA</sequence>
<evidence type="ECO:0000259" key="10">
    <source>
        <dbReference type="SMART" id="SM00382"/>
    </source>
</evidence>
<dbReference type="SMART" id="SM00382">
    <property type="entry name" value="AAA"/>
    <property type="match status" value="1"/>
</dbReference>
<dbReference type="GO" id="GO:0005524">
    <property type="term" value="F:ATP binding"/>
    <property type="evidence" value="ECO:0007669"/>
    <property type="project" value="UniProtKB-UniRule"/>
</dbReference>
<evidence type="ECO:0000256" key="2">
    <source>
        <dbReference type="ARBA" id="ARBA00018706"/>
    </source>
</evidence>
<dbReference type="InterPro" id="IPR045116">
    <property type="entry name" value="Clp1/Grc3"/>
</dbReference>
<dbReference type="InterPro" id="IPR038239">
    <property type="entry name" value="Clp1_N_sf"/>
</dbReference>
<reference evidence="11 12" key="1">
    <citation type="submission" date="2018-11" db="EMBL/GenBank/DDBJ databases">
        <title>Genome sequence of Apiotrichum porosum DSM 27194.</title>
        <authorList>
            <person name="Aliyu H."/>
            <person name="Gorte O."/>
            <person name="Ochsenreither K."/>
        </authorList>
    </citation>
    <scope>NUCLEOTIDE SEQUENCE [LARGE SCALE GENOMIC DNA]</scope>
    <source>
        <strain evidence="11 12">DSM 27194</strain>
    </source>
</reference>
<evidence type="ECO:0000256" key="7">
    <source>
        <dbReference type="ARBA" id="ARBA00023242"/>
    </source>
</evidence>
<name>A0A427XI98_9TREE</name>
<keyword evidence="6 8" id="KW-0067">ATP-binding</keyword>
<keyword evidence="12" id="KW-1185">Reference proteome</keyword>
<dbReference type="EMBL" id="RSCE01000012">
    <property type="protein sequence ID" value="RSH78605.1"/>
    <property type="molecule type" value="Genomic_DNA"/>
</dbReference>
<gene>
    <name evidence="8 11" type="primary">CLP1</name>
    <name evidence="11" type="ORF">EHS24_002333</name>
</gene>
<dbReference type="Pfam" id="PF16573">
    <property type="entry name" value="CLP1_N"/>
    <property type="match status" value="1"/>
</dbReference>
<dbReference type="InterPro" id="IPR032324">
    <property type="entry name" value="Clp1_N"/>
</dbReference>
<dbReference type="Proteomes" id="UP000279236">
    <property type="component" value="Unassembled WGS sequence"/>
</dbReference>
<dbReference type="Gene3D" id="2.40.30.330">
    <property type="entry name" value="Pre-mRNA cleavage complex subunit Clp1, C-terminal domain"/>
    <property type="match status" value="1"/>
</dbReference>
<dbReference type="PANTHER" id="PTHR12755:SF6">
    <property type="entry name" value="POLYRIBONUCLEOTIDE 5'-HYDROXYL-KINASE CLP1"/>
    <property type="match status" value="1"/>
</dbReference>
<feature type="binding site" evidence="8">
    <location>
        <position position="59"/>
    </location>
    <ligand>
        <name>ATP</name>
        <dbReference type="ChEBI" id="CHEBI:30616"/>
    </ligand>
</feature>
<comment type="subcellular location">
    <subcellularLocation>
        <location evidence="1 8">Nucleus</location>
    </subcellularLocation>
</comment>
<dbReference type="RefSeq" id="XP_028473752.1">
    <property type="nucleotide sequence ID" value="XM_028618074.1"/>
</dbReference>
<keyword evidence="5 8" id="KW-0547">Nucleotide-binding</keyword>
<dbReference type="GO" id="GO:0031124">
    <property type="term" value="P:mRNA 3'-end processing"/>
    <property type="evidence" value="ECO:0007669"/>
    <property type="project" value="UniProtKB-UniRule"/>
</dbReference>
<comment type="similarity">
    <text evidence="8">Belongs to the Clp1 family. Clp1 subfamily.</text>
</comment>
<dbReference type="InterPro" id="IPR028606">
    <property type="entry name" value="Clp1"/>
</dbReference>
<dbReference type="OrthoDB" id="258143at2759"/>
<dbReference type="GO" id="GO:0005849">
    <property type="term" value="C:mRNA cleavage factor complex"/>
    <property type="evidence" value="ECO:0007669"/>
    <property type="project" value="UniProtKB-UniRule"/>
</dbReference>
<feature type="compositionally biased region" description="Basic and acidic residues" evidence="9">
    <location>
        <begin position="453"/>
        <end position="463"/>
    </location>
</feature>
<keyword evidence="7 8" id="KW-0539">Nucleus</keyword>
<evidence type="ECO:0000256" key="1">
    <source>
        <dbReference type="ARBA" id="ARBA00004123"/>
    </source>
</evidence>
<evidence type="ECO:0000256" key="9">
    <source>
        <dbReference type="SAM" id="MobiDB-lite"/>
    </source>
</evidence>